<proteinExistence type="predicted"/>
<protein>
    <submittedName>
        <fullName evidence="1">Uncharacterized protein</fullName>
    </submittedName>
</protein>
<dbReference type="EMBL" id="JACHTF010000011">
    <property type="protein sequence ID" value="MBB1061049.1"/>
    <property type="molecule type" value="Genomic_DNA"/>
</dbReference>
<gene>
    <name evidence="1" type="ORF">H4F98_10725</name>
</gene>
<reference evidence="1 2" key="1">
    <citation type="submission" date="2020-08" db="EMBL/GenBank/DDBJ databases">
        <authorList>
            <person name="Xu S."/>
            <person name="Li A."/>
        </authorList>
    </citation>
    <scope>NUCLEOTIDE SEQUENCE [LARGE SCALE GENOMIC DNA]</scope>
    <source>
        <strain evidence="1 2">119BY6-57</strain>
    </source>
</reference>
<organism evidence="1 2">
    <name type="scientific">Marilutibacter spongiae</name>
    <dbReference type="NCBI Taxonomy" id="2025720"/>
    <lineage>
        <taxon>Bacteria</taxon>
        <taxon>Pseudomonadati</taxon>
        <taxon>Pseudomonadota</taxon>
        <taxon>Gammaproteobacteria</taxon>
        <taxon>Lysobacterales</taxon>
        <taxon>Lysobacteraceae</taxon>
        <taxon>Marilutibacter</taxon>
    </lineage>
</organism>
<sequence>MASDDLNALYNEARGFAEYMLLTHGEFIPFGVQMSRDGKIAQVAGDLGTEHPKSAEMVEFLQSSFAQSAISGAIRAAGVCLDMYVVPPGQQQKTDAICTRLAHISGEAVEVFVPYSRDSHGAFQLGQPFAAAAGDFKLVEP</sequence>
<evidence type="ECO:0000313" key="2">
    <source>
        <dbReference type="Proteomes" id="UP000523196"/>
    </source>
</evidence>
<comment type="caution">
    <text evidence="1">The sequence shown here is derived from an EMBL/GenBank/DDBJ whole genome shotgun (WGS) entry which is preliminary data.</text>
</comment>
<dbReference type="AlphaFoldDB" id="A0A7W3Y6E7"/>
<name>A0A7W3Y6E7_9GAMM</name>
<keyword evidence="2" id="KW-1185">Reference proteome</keyword>
<dbReference type="RefSeq" id="WP_182687546.1">
    <property type="nucleotide sequence ID" value="NZ_JACHTF010000011.1"/>
</dbReference>
<accession>A0A7W3Y6E7</accession>
<dbReference type="Proteomes" id="UP000523196">
    <property type="component" value="Unassembled WGS sequence"/>
</dbReference>
<evidence type="ECO:0000313" key="1">
    <source>
        <dbReference type="EMBL" id="MBB1061049.1"/>
    </source>
</evidence>